<comment type="subunit">
    <text evidence="2">Heterodimer of an alpha and a beta chain.</text>
</comment>
<feature type="binding site" evidence="15">
    <location>
        <position position="958"/>
    </location>
    <ligand>
        <name>GTP</name>
        <dbReference type="ChEBI" id="CHEBI:37565"/>
    </ligand>
</feature>
<dbReference type="Pfam" id="PF03308">
    <property type="entry name" value="MeaB"/>
    <property type="match status" value="1"/>
</dbReference>
<dbReference type="NCBIfam" id="TIGR00641">
    <property type="entry name" value="acid_CoA_mut_N"/>
    <property type="match status" value="1"/>
</dbReference>
<dbReference type="Pfam" id="PF01642">
    <property type="entry name" value="MM_CoA_mutase"/>
    <property type="match status" value="2"/>
</dbReference>
<evidence type="ECO:0000256" key="14">
    <source>
        <dbReference type="ARBA" id="ARBA00061670"/>
    </source>
</evidence>
<keyword evidence="6 15" id="KW-0378">Hydrolase</keyword>
<feature type="binding site" evidence="15">
    <location>
        <position position="233"/>
    </location>
    <ligand>
        <name>Mg(2+)</name>
        <dbReference type="ChEBI" id="CHEBI:18420"/>
        <label>2</label>
    </ligand>
</feature>
<evidence type="ECO:0000259" key="16">
    <source>
        <dbReference type="PROSITE" id="PS51332"/>
    </source>
</evidence>
<evidence type="ECO:0000256" key="7">
    <source>
        <dbReference type="ARBA" id="ARBA00022842"/>
    </source>
</evidence>
<reference evidence="17 18" key="1">
    <citation type="submission" date="2011-11" db="EMBL/GenBank/DDBJ databases">
        <title>The Noncontiguous Finished sequence of Saccharomonospora cyanea NA-134.</title>
        <authorList>
            <consortium name="US DOE Joint Genome Institute"/>
            <person name="Lucas S."/>
            <person name="Han J."/>
            <person name="Lapidus A."/>
            <person name="Cheng J.-F."/>
            <person name="Goodwin L."/>
            <person name="Pitluck S."/>
            <person name="Peters L."/>
            <person name="Ovchinnikova G."/>
            <person name="Lu M."/>
            <person name="Detter J.C."/>
            <person name="Han C."/>
            <person name="Tapia R."/>
            <person name="Land M."/>
            <person name="Hauser L."/>
            <person name="Kyrpides N."/>
            <person name="Ivanova N."/>
            <person name="Pagani I."/>
            <person name="Brambilla E.-M."/>
            <person name="Klenk H.-P."/>
            <person name="Woyke T."/>
        </authorList>
    </citation>
    <scope>NUCLEOTIDE SEQUENCE [LARGE SCALE GENOMIC DNA]</scope>
    <source>
        <strain evidence="17 18">NA-134</strain>
    </source>
</reference>
<keyword evidence="18" id="KW-1185">Reference proteome</keyword>
<comment type="catalytic activity">
    <reaction evidence="15">
        <text>GTP + H2O = GDP + phosphate + H(+)</text>
        <dbReference type="Rhea" id="RHEA:19669"/>
        <dbReference type="ChEBI" id="CHEBI:15377"/>
        <dbReference type="ChEBI" id="CHEBI:15378"/>
        <dbReference type="ChEBI" id="CHEBI:37565"/>
        <dbReference type="ChEBI" id="CHEBI:43474"/>
        <dbReference type="ChEBI" id="CHEBI:58189"/>
    </reaction>
</comment>
<feature type="domain" description="B12-binding" evidence="16">
    <location>
        <begin position="11"/>
        <end position="145"/>
    </location>
</feature>
<dbReference type="EMBL" id="CM001440">
    <property type="protein sequence ID" value="EHR62131.1"/>
    <property type="molecule type" value="Genomic_DNA"/>
</dbReference>
<name>H5XNS4_9PSEU</name>
<comment type="caution">
    <text evidence="15">Lacks conserved residue(s) required for the propagation of feature annotation.</text>
</comment>
<dbReference type="InterPro" id="IPR016176">
    <property type="entry name" value="Cbl-dep_enz_cat"/>
</dbReference>
<dbReference type="InterPro" id="IPR006099">
    <property type="entry name" value="MeMalonylCoA_mutase_a/b_cat"/>
</dbReference>
<dbReference type="InterPro" id="IPR033669">
    <property type="entry name" value="IcmF"/>
</dbReference>
<keyword evidence="12 15" id="KW-0170">Cobalt</keyword>
<sequence length="1078" mass="119417">MTSELHRPAHPVRFVTAASLFDGHDASINIMRRILQSQGAEVVHLGHNRSVDEVVTAAISEDVQGVAISAYQGGHVEYFTYLVDLLRERGAGHIRVYGGGGGVIVRDEIELLHSRGVARIFSPDDGLELGLPGMINLMIRECDVDPAAGEPGSLDGLLSGDVPTLARTITRLQHEVLPENWRTAIAEVASARTVPVLGITGTGGSGKSSLTDELIRRFRLDQEDKLRIAVLAVDPTRRRGGGALLGDRIRMNSLTGDRVYFRSLATRGTGSEIPTGLDDAVLACKAAGYDLVIIETPGIGQGDAGVVDHVDHTLYVMTPEFGAASQLEKIDMLDFADVVAINKFERRGAEDARRDVARQMIRNREQFGASPEDMPVFGTSAAKFNDDGVTALYQHLRDLLSENGLSVSAGVLPRVEGKVSTDTSVVIPGNRTRYLAEIADTVRGYHERTRRQVEAVRRRAHLAAARDALVTENASTDDLDRLVEKAEAAVDADTKELLERWDELAEQYRGSELVFTVRDKEIRTSLWRDTLSGSRIPRVALPRYSDPGELLSFLRREHLPGYFPFTAGVFPFKREGEDPARMFAGEGDAFRTNRRFKYLSSDSEAKRLSTAFDSVTLYGWDPDTRPDIYGKVGTSGVSIATLEDMKALYDGFDLTAPTTSVSMTINGPAPTILAFFLNTAIDQRMDAFRSEHGREPTADEAAEIRAWTLRQVRGTVQADILKEDQGQNTCIFSTEFSLRMMSDIQEWFIANGVRNFYSVSISGYHIAEAGANPITQLAFTLANGFTYVESYLARGMHIDDFAPNLSFFFSNGMDAEYSVLGRVARRIWAVAMRDRYGANERSQKLKYHVQTSGRSLHAQEMSFNDIRTTLQALCALYDNANSLHTNAYDEAITTPTESSVRRALAIQMIINKEWGLSKNENPLQGSFIIDELTDLVEEAVLTEFERITERGGVLGAMETGYQRGKIQDESMLYERLKHDGSLPIVGVNMFRNPRPEDDEVEVELARATEEEKQSQLRRLADFHDRHHDEAQRALARLREAAAGGENVFAVLMDAARVCSLGQITHAFFEVGGQYRRNV</sequence>
<dbReference type="NCBIfam" id="NF045497">
    <property type="entry name" value="IsobCoAmut_IcmF"/>
    <property type="match status" value="1"/>
</dbReference>
<feature type="binding site" evidence="15">
    <location>
        <position position="572"/>
    </location>
    <ligand>
        <name>substrate</name>
    </ligand>
</feature>
<dbReference type="InterPro" id="IPR006158">
    <property type="entry name" value="Cobalamin-bd"/>
</dbReference>
<dbReference type="GO" id="GO:0005525">
    <property type="term" value="F:GTP binding"/>
    <property type="evidence" value="ECO:0007669"/>
    <property type="project" value="UniProtKB-UniRule"/>
</dbReference>
<dbReference type="GO" id="GO:0031419">
    <property type="term" value="F:cobalamin binding"/>
    <property type="evidence" value="ECO:0007669"/>
    <property type="project" value="UniProtKB-UniRule"/>
</dbReference>
<accession>H5XNS4</accession>
<feature type="binding site" evidence="15">
    <location>
        <position position="757"/>
    </location>
    <ligand>
        <name>substrate</name>
    </ligand>
</feature>
<dbReference type="InterPro" id="IPR036724">
    <property type="entry name" value="Cobalamin-bd_sf"/>
</dbReference>
<dbReference type="SUPFAM" id="SSF52540">
    <property type="entry name" value="P-loop containing nucleoside triphosphate hydrolases"/>
    <property type="match status" value="1"/>
</dbReference>
<evidence type="ECO:0000256" key="8">
    <source>
        <dbReference type="ARBA" id="ARBA00023134"/>
    </source>
</evidence>
<feature type="region of interest" description="Linker" evidence="15">
    <location>
        <begin position="403"/>
        <end position="564"/>
    </location>
</feature>
<dbReference type="eggNOG" id="COG2185">
    <property type="taxonomic scope" value="Bacteria"/>
</dbReference>
<dbReference type="Gene3D" id="3.20.20.240">
    <property type="entry name" value="Methylmalonyl-CoA mutase"/>
    <property type="match status" value="1"/>
</dbReference>
<dbReference type="GO" id="GO:0004494">
    <property type="term" value="F:methylmalonyl-CoA mutase activity"/>
    <property type="evidence" value="ECO:0007669"/>
    <property type="project" value="InterPro"/>
</dbReference>
<feature type="binding site" evidence="15">
    <location>
        <position position="208"/>
    </location>
    <ligand>
        <name>Mg(2+)</name>
        <dbReference type="ChEBI" id="CHEBI:18420"/>
        <label>1</label>
        <note>catalytic</note>
    </ligand>
</feature>
<evidence type="ECO:0000313" key="17">
    <source>
        <dbReference type="EMBL" id="EHR62131.1"/>
    </source>
</evidence>
<dbReference type="InterPro" id="IPR006098">
    <property type="entry name" value="MMCoA_mutase_a_cat"/>
</dbReference>
<feature type="binding site" evidence="15">
    <location>
        <begin position="204"/>
        <end position="209"/>
    </location>
    <ligand>
        <name>GTP</name>
        <dbReference type="ChEBI" id="CHEBI:37565"/>
    </ligand>
</feature>
<dbReference type="eggNOG" id="COG1884">
    <property type="taxonomic scope" value="Bacteria"/>
</dbReference>
<feature type="binding site" evidence="15">
    <location>
        <position position="250"/>
    </location>
    <ligand>
        <name>GTP</name>
        <dbReference type="ChEBI" id="CHEBI:37565"/>
    </ligand>
</feature>
<dbReference type="GO" id="GO:0047727">
    <property type="term" value="F:isobutyryl-CoA mutase activity"/>
    <property type="evidence" value="ECO:0007669"/>
    <property type="project" value="UniProtKB-UniRule"/>
</dbReference>
<keyword evidence="8 15" id="KW-0342">GTP-binding</keyword>
<dbReference type="OrthoDB" id="9762378at2"/>
<dbReference type="GO" id="GO:0000287">
    <property type="term" value="F:magnesium ion binding"/>
    <property type="evidence" value="ECO:0007669"/>
    <property type="project" value="UniProtKB-UniRule"/>
</dbReference>
<keyword evidence="7 15" id="KW-0460">Magnesium</keyword>
<keyword evidence="3 15" id="KW-0846">Cobalamin</keyword>
<evidence type="ECO:0000256" key="9">
    <source>
        <dbReference type="ARBA" id="ARBA00023186"/>
    </source>
</evidence>
<dbReference type="HOGENOM" id="CLU_009523_2_0_11"/>
<dbReference type="EC" id="3.6.5.-" evidence="15"/>
<dbReference type="RefSeq" id="WP_005457650.1">
    <property type="nucleotide sequence ID" value="NZ_CM001440.1"/>
</dbReference>
<dbReference type="PANTHER" id="PTHR43087:SF1">
    <property type="entry name" value="LAO_AO TRANSPORT SYSTEM ATPASE"/>
    <property type="match status" value="1"/>
</dbReference>
<feature type="binding site" evidence="15">
    <location>
        <position position="846"/>
    </location>
    <ligand>
        <name>substrate</name>
    </ligand>
</feature>
<keyword evidence="10 15" id="KW-0413">Isomerase</keyword>
<dbReference type="EC" id="5.4.99.13" evidence="15"/>
<dbReference type="SUPFAM" id="SSF51703">
    <property type="entry name" value="Cobalamin (vitamin B12)-dependent enzymes"/>
    <property type="match status" value="1"/>
</dbReference>
<feature type="binding site" evidence="15">
    <location>
        <position position="247"/>
    </location>
    <ligand>
        <name>Mg(2+)</name>
        <dbReference type="ChEBI" id="CHEBI:18420"/>
        <label>2</label>
    </ligand>
</feature>
<dbReference type="HAMAP" id="MF_02050">
    <property type="entry name" value="IcmF"/>
    <property type="match status" value="1"/>
</dbReference>
<gene>
    <name evidence="15" type="primary">icmF</name>
    <name evidence="17" type="ORF">SaccyDRAFT_3296</name>
</gene>
<keyword evidence="9 15" id="KW-0143">Chaperone</keyword>
<dbReference type="Gene3D" id="3.40.50.280">
    <property type="entry name" value="Cobalamin-binding domain"/>
    <property type="match status" value="1"/>
</dbReference>
<comment type="function">
    <text evidence="15">Catalyzes the reversible interconversion of isobutyryl-CoA and n-butyryl-CoA, using radical chemistry. Also exhibits GTPase activity, associated with its G-protein domain (MeaI) that functions as a chaperone that assists cofactor delivery and proper holo-enzyme assembly.</text>
</comment>
<evidence type="ECO:0000256" key="6">
    <source>
        <dbReference type="ARBA" id="ARBA00022801"/>
    </source>
</evidence>
<dbReference type="GO" id="GO:0006637">
    <property type="term" value="P:acyl-CoA metabolic process"/>
    <property type="evidence" value="ECO:0007669"/>
    <property type="project" value="UniProtKB-UniRule"/>
</dbReference>
<feature type="binding site" evidence="15">
    <location>
        <position position="713"/>
    </location>
    <ligand>
        <name>substrate</name>
    </ligand>
</feature>
<feature type="binding site" evidence="15">
    <location>
        <position position="841"/>
    </location>
    <ligand>
        <name>substrate</name>
    </ligand>
</feature>
<feature type="binding site" evidence="15">
    <location>
        <position position="1077"/>
    </location>
    <ligand>
        <name>GTP</name>
        <dbReference type="ChEBI" id="CHEBI:37565"/>
    </ligand>
</feature>
<comment type="similarity">
    <text evidence="14 15">Belongs to the IcmF family.</text>
</comment>
<evidence type="ECO:0000256" key="1">
    <source>
        <dbReference type="ARBA" id="ARBA00001922"/>
    </source>
</evidence>
<feature type="binding site" evidence="15">
    <location>
        <position position="295"/>
    </location>
    <ligand>
        <name>Mg(2+)</name>
        <dbReference type="ChEBI" id="CHEBI:18420"/>
        <label>2</label>
    </ligand>
</feature>
<comment type="cofactor">
    <cofactor evidence="1 15">
        <name>adenosylcob(III)alamin</name>
        <dbReference type="ChEBI" id="CHEBI:18408"/>
    </cofactor>
</comment>
<dbReference type="FunFam" id="3.40.50.280:FF:000005">
    <property type="entry name" value="Fused isobutyryl-CoA mutase"/>
    <property type="match status" value="1"/>
</dbReference>
<evidence type="ECO:0000256" key="15">
    <source>
        <dbReference type="HAMAP-Rule" id="MF_02050"/>
    </source>
</evidence>
<dbReference type="eggNOG" id="COG1703">
    <property type="taxonomic scope" value="Bacteria"/>
</dbReference>
<dbReference type="PANTHER" id="PTHR43087">
    <property type="entry name" value="LYSINE/ARGININE/ORNITHINE TRANSPORT SYSTEM KINASE"/>
    <property type="match status" value="1"/>
</dbReference>
<protein>
    <recommendedName>
        <fullName evidence="15">Fused isobutyryl-CoA mutase</fullName>
    </recommendedName>
    <domain>
        <recommendedName>
            <fullName evidence="15">Isobutyryl-CoA mutase</fullName>
            <shortName evidence="15">ICM</shortName>
            <ecNumber evidence="15">5.4.99.13</ecNumber>
        </recommendedName>
    </domain>
    <domain>
        <recommendedName>
            <fullName evidence="15">P-loop GTPase</fullName>
            <ecNumber evidence="15">3.6.5.-</ecNumber>
        </recommendedName>
        <alternativeName>
            <fullName evidence="15">G-protein chaperone</fullName>
        </alternativeName>
    </domain>
</protein>
<evidence type="ECO:0000256" key="12">
    <source>
        <dbReference type="ARBA" id="ARBA00023285"/>
    </source>
</evidence>
<dbReference type="InterPro" id="IPR053439">
    <property type="entry name" value="IcmF/GTPase_domain"/>
</dbReference>
<feature type="binding site" evidence="15">
    <location>
        <position position="247"/>
    </location>
    <ligand>
        <name>Mg(2+)</name>
        <dbReference type="ChEBI" id="CHEBI:18420"/>
        <label>1</label>
        <note>catalytic</note>
    </ligand>
</feature>
<dbReference type="SUPFAM" id="SSF52242">
    <property type="entry name" value="Cobalamin (vitamin B12)-binding domain"/>
    <property type="match status" value="1"/>
</dbReference>
<keyword evidence="11 15" id="KW-0511">Multifunctional enzyme</keyword>
<comment type="subunit">
    <text evidence="15">Homodimer.</text>
</comment>
<evidence type="ECO:0000313" key="18">
    <source>
        <dbReference type="Proteomes" id="UP000002791"/>
    </source>
</evidence>
<dbReference type="GO" id="GO:0034784">
    <property type="term" value="F:pivalyl-CoA mutase activity"/>
    <property type="evidence" value="ECO:0007669"/>
    <property type="project" value="InterPro"/>
</dbReference>
<dbReference type="AlphaFoldDB" id="H5XNS4"/>
<evidence type="ECO:0000256" key="11">
    <source>
        <dbReference type="ARBA" id="ARBA00023268"/>
    </source>
</evidence>
<dbReference type="Pfam" id="PF02310">
    <property type="entry name" value="B12-binding"/>
    <property type="match status" value="1"/>
</dbReference>
<evidence type="ECO:0000256" key="3">
    <source>
        <dbReference type="ARBA" id="ARBA00022628"/>
    </source>
</evidence>
<dbReference type="InterPro" id="IPR052040">
    <property type="entry name" value="GTPase/Isobutyryl-CoA_mutase"/>
</dbReference>
<dbReference type="Proteomes" id="UP000002791">
    <property type="component" value="Chromosome"/>
</dbReference>
<comment type="domain">
    <text evidence="15">Is composed of four functional domains: the N-terminal 5'-deoxyadenosylcobalamin binding region that is homologous to the small subunit of ICM (IcmB), a middle P-loop GTPase domain (MeaI) that likely acts as a chaperone for ICM, a structured linker region involved in dimer formation, and a C-terminal part that is homologous to the large substrate-binding subunit of ICM (IcmA).</text>
</comment>
<evidence type="ECO:0000256" key="5">
    <source>
        <dbReference type="ARBA" id="ARBA00022741"/>
    </source>
</evidence>
<dbReference type="GO" id="GO:0003924">
    <property type="term" value="F:GTPase activity"/>
    <property type="evidence" value="ECO:0007669"/>
    <property type="project" value="UniProtKB-UniRule"/>
</dbReference>
<feature type="binding site" evidence="15">
    <location>
        <position position="296"/>
    </location>
    <ligand>
        <name>Mg(2+)</name>
        <dbReference type="ChEBI" id="CHEBI:18420"/>
        <label>2</label>
    </ligand>
</feature>
<dbReference type="FunFam" id="3.20.20.240:FF:000003">
    <property type="entry name" value="Fused isobutyryl-CoA mutase"/>
    <property type="match status" value="1"/>
</dbReference>
<comment type="catalytic activity">
    <reaction evidence="13 15">
        <text>2-methylpropanoyl-CoA = butanoyl-CoA</text>
        <dbReference type="Rhea" id="RHEA:13141"/>
        <dbReference type="ChEBI" id="CHEBI:57338"/>
        <dbReference type="ChEBI" id="CHEBI:57371"/>
        <dbReference type="EC" id="5.4.99.13"/>
    </reaction>
</comment>
<dbReference type="Gene3D" id="3.40.50.300">
    <property type="entry name" value="P-loop containing nucleotide triphosphate hydrolases"/>
    <property type="match status" value="1"/>
</dbReference>
<evidence type="ECO:0000256" key="13">
    <source>
        <dbReference type="ARBA" id="ARBA00050252"/>
    </source>
</evidence>
<dbReference type="InterPro" id="IPR027417">
    <property type="entry name" value="P-loop_NTPase"/>
</dbReference>
<organism evidence="17 18">
    <name type="scientific">Saccharomonospora cyanea NA-134</name>
    <dbReference type="NCBI Taxonomy" id="882082"/>
    <lineage>
        <taxon>Bacteria</taxon>
        <taxon>Bacillati</taxon>
        <taxon>Actinomycetota</taxon>
        <taxon>Actinomycetes</taxon>
        <taxon>Pseudonocardiales</taxon>
        <taxon>Pseudonocardiaceae</taxon>
        <taxon>Saccharomonospora</taxon>
    </lineage>
</organism>
<feature type="binding site" evidence="15">
    <location>
        <position position="607"/>
    </location>
    <ligand>
        <name>substrate</name>
    </ligand>
</feature>
<dbReference type="PROSITE" id="PS51332">
    <property type="entry name" value="B12_BINDING"/>
    <property type="match status" value="1"/>
</dbReference>
<feature type="binding site" description="axial binding residue" evidence="15">
    <location>
        <position position="24"/>
    </location>
    <ligand>
        <name>adenosylcob(III)alamin</name>
        <dbReference type="ChEBI" id="CHEBI:18408"/>
    </ligand>
    <ligandPart>
        <name>Co</name>
        <dbReference type="ChEBI" id="CHEBI:27638"/>
    </ligandPart>
</feature>
<evidence type="ECO:0000256" key="2">
    <source>
        <dbReference type="ARBA" id="ARBA00011870"/>
    </source>
</evidence>
<feature type="binding site" evidence="15">
    <location>
        <position position="234"/>
    </location>
    <ligand>
        <name>Mg(2+)</name>
        <dbReference type="ChEBI" id="CHEBI:18420"/>
        <label>2</label>
    </ligand>
</feature>
<keyword evidence="4 15" id="KW-0479">Metal-binding</keyword>
<comment type="cofactor">
    <cofactor evidence="15">
        <name>Mg(2+)</name>
        <dbReference type="ChEBI" id="CHEBI:18420"/>
    </cofactor>
</comment>
<evidence type="ECO:0000256" key="4">
    <source>
        <dbReference type="ARBA" id="ARBA00022723"/>
    </source>
</evidence>
<feature type="binding site" evidence="15">
    <location>
        <position position="295"/>
    </location>
    <ligand>
        <name>Mg(2+)</name>
        <dbReference type="ChEBI" id="CHEBI:18420"/>
        <label>1</label>
        <note>catalytic</note>
    </ligand>
</feature>
<dbReference type="STRING" id="882082.SaccyDRAFT_3296"/>
<proteinExistence type="inferred from homology"/>
<keyword evidence="5 15" id="KW-0547">Nucleotide-binding</keyword>
<dbReference type="CDD" id="cd02071">
    <property type="entry name" value="MM_CoA_mut_B12_BD"/>
    <property type="match status" value="1"/>
</dbReference>
<feature type="binding site" evidence="15">
    <location>
        <begin position="342"/>
        <end position="345"/>
    </location>
    <ligand>
        <name>GTP</name>
        <dbReference type="ChEBI" id="CHEBI:37565"/>
    </ligand>
</feature>
<feature type="binding site" evidence="15">
    <location>
        <position position="806"/>
    </location>
    <ligand>
        <name>substrate</name>
    </ligand>
</feature>
<evidence type="ECO:0000256" key="10">
    <source>
        <dbReference type="ARBA" id="ARBA00023235"/>
    </source>
</evidence>